<feature type="region of interest" description="Disordered" evidence="1">
    <location>
        <begin position="212"/>
        <end position="311"/>
    </location>
</feature>
<dbReference type="Proteomes" id="UP000054279">
    <property type="component" value="Unassembled WGS sequence"/>
</dbReference>
<feature type="compositionally biased region" description="Pro residues" evidence="1">
    <location>
        <begin position="279"/>
        <end position="289"/>
    </location>
</feature>
<evidence type="ECO:0000313" key="2">
    <source>
        <dbReference type="EMBL" id="KIJ34186.1"/>
    </source>
</evidence>
<dbReference type="EMBL" id="KN837202">
    <property type="protein sequence ID" value="KIJ34186.1"/>
    <property type="molecule type" value="Genomic_DNA"/>
</dbReference>
<evidence type="ECO:0000256" key="1">
    <source>
        <dbReference type="SAM" id="MobiDB-lite"/>
    </source>
</evidence>
<reference evidence="2 3" key="1">
    <citation type="submission" date="2014-06" db="EMBL/GenBank/DDBJ databases">
        <title>Evolutionary Origins and Diversification of the Mycorrhizal Mutualists.</title>
        <authorList>
            <consortium name="DOE Joint Genome Institute"/>
            <consortium name="Mycorrhizal Genomics Consortium"/>
            <person name="Kohler A."/>
            <person name="Kuo A."/>
            <person name="Nagy L.G."/>
            <person name="Floudas D."/>
            <person name="Copeland A."/>
            <person name="Barry K.W."/>
            <person name="Cichocki N."/>
            <person name="Veneault-Fourrey C."/>
            <person name="LaButti K."/>
            <person name="Lindquist E.A."/>
            <person name="Lipzen A."/>
            <person name="Lundell T."/>
            <person name="Morin E."/>
            <person name="Murat C."/>
            <person name="Riley R."/>
            <person name="Ohm R."/>
            <person name="Sun H."/>
            <person name="Tunlid A."/>
            <person name="Henrissat B."/>
            <person name="Grigoriev I.V."/>
            <person name="Hibbett D.S."/>
            <person name="Martin F."/>
        </authorList>
    </citation>
    <scope>NUCLEOTIDE SEQUENCE [LARGE SCALE GENOMIC DNA]</scope>
    <source>
        <strain evidence="2 3">SS14</strain>
    </source>
</reference>
<feature type="compositionally biased region" description="Pro residues" evidence="1">
    <location>
        <begin position="217"/>
        <end position="266"/>
    </location>
</feature>
<gene>
    <name evidence="2" type="ORF">M422DRAFT_263675</name>
</gene>
<proteinExistence type="predicted"/>
<sequence>MSPPRLHLIILSYHSPLLRCRDMSTFLPLRQLFITIPSWLYDDVSMLVPHYLRFITFLSSISALFLSTLPPLYLRAINPLSFPSHVFHSQDFSPHHIEKRQATIATTVTVTVTAPTIFVTQTASITRTILGPAFAIVTIRVHNYTMTAFIPVMSITTTITPTRTMTIFRSTTTRVVPSTRSRCHHHQPRDFLHAHDVPHHWDGHGQHLPAAVAWTAPTPPGPGLQPGPRPGPGPAPHPQPSPRPPPSPPPSSLPPLSPTPPPPPRSPHLESILPSFMPIFPPPPLPGPRPRPKSVTPGSSGPQPSFAPILP</sequence>
<name>A0A0C9VA28_SPHS4</name>
<organism evidence="2 3">
    <name type="scientific">Sphaerobolus stellatus (strain SS14)</name>
    <dbReference type="NCBI Taxonomy" id="990650"/>
    <lineage>
        <taxon>Eukaryota</taxon>
        <taxon>Fungi</taxon>
        <taxon>Dikarya</taxon>
        <taxon>Basidiomycota</taxon>
        <taxon>Agaricomycotina</taxon>
        <taxon>Agaricomycetes</taxon>
        <taxon>Phallomycetidae</taxon>
        <taxon>Geastrales</taxon>
        <taxon>Sphaerobolaceae</taxon>
        <taxon>Sphaerobolus</taxon>
    </lineage>
</organism>
<evidence type="ECO:0000313" key="3">
    <source>
        <dbReference type="Proteomes" id="UP000054279"/>
    </source>
</evidence>
<protein>
    <submittedName>
        <fullName evidence="2">Uncharacterized protein</fullName>
    </submittedName>
</protein>
<keyword evidence="3" id="KW-1185">Reference proteome</keyword>
<dbReference type="AlphaFoldDB" id="A0A0C9VA28"/>
<accession>A0A0C9VA28</accession>
<dbReference type="HOGENOM" id="CLU_894776_0_0_1"/>